<sequence>MGFRKHNPRPTSPPTKPNKGKEEILLLIPNAIVHLAGDPNASAVEVGRGYLTVCRITEDSVALATVIKVGEDLRWPLTKDEPVAKLDRTHYLFSIPDKDGSFLNYGVSFAGEDGCLASFDRFLMENACFSAFPSAESSSYAKAKNCETYWKDYAPKIEDYNGALAKAIAQGTGEIVKGIFKLSDAYSTQVQMGANLIRRPQAIGSGTKTFENNDTKRGGINKALQRARKLSETTEKMSRALLSGVLAVSESLTAPVVRSQAAKSFFAAVPGEILLASLDAISKVLDATEAAERRALATTSGVVAGAVCKRFGERAGEAADDAFATAGHAIGTAWNVFRMRSAFNPKSSLASAMVNNAARRKA</sequence>
<evidence type="ECO:0000313" key="4">
    <source>
        <dbReference type="Proteomes" id="UP000639772"/>
    </source>
</evidence>
<feature type="domain" description="Senescence" evidence="2">
    <location>
        <begin position="166"/>
        <end position="342"/>
    </location>
</feature>
<dbReference type="InterPro" id="IPR045036">
    <property type="entry name" value="Spartin-like"/>
</dbReference>
<dbReference type="PANTHER" id="PTHR21068">
    <property type="entry name" value="SPARTIN"/>
    <property type="match status" value="1"/>
</dbReference>
<organism evidence="3 4">
    <name type="scientific">Vanilla planifolia</name>
    <name type="common">Vanilla</name>
    <dbReference type="NCBI Taxonomy" id="51239"/>
    <lineage>
        <taxon>Eukaryota</taxon>
        <taxon>Viridiplantae</taxon>
        <taxon>Streptophyta</taxon>
        <taxon>Embryophyta</taxon>
        <taxon>Tracheophyta</taxon>
        <taxon>Spermatophyta</taxon>
        <taxon>Magnoliopsida</taxon>
        <taxon>Liliopsida</taxon>
        <taxon>Asparagales</taxon>
        <taxon>Orchidaceae</taxon>
        <taxon>Vanilloideae</taxon>
        <taxon>Vanilleae</taxon>
        <taxon>Vanilla</taxon>
    </lineage>
</organism>
<reference evidence="3 4" key="1">
    <citation type="journal article" date="2020" name="Nat. Food">
        <title>A phased Vanilla planifolia genome enables genetic improvement of flavour and production.</title>
        <authorList>
            <person name="Hasing T."/>
            <person name="Tang H."/>
            <person name="Brym M."/>
            <person name="Khazi F."/>
            <person name="Huang T."/>
            <person name="Chambers A.H."/>
        </authorList>
    </citation>
    <scope>NUCLEOTIDE SEQUENCE [LARGE SCALE GENOMIC DNA]</scope>
    <source>
        <tissue evidence="3">Leaf</tissue>
    </source>
</reference>
<dbReference type="PANTHER" id="PTHR21068:SF36">
    <property type="entry name" value="SENESCENCE_DEHYDRATION-ASSOCIATED PROTEIN-LIKE PROTEIN"/>
    <property type="match status" value="1"/>
</dbReference>
<feature type="region of interest" description="Disordered" evidence="1">
    <location>
        <begin position="1"/>
        <end position="20"/>
    </location>
</feature>
<accession>A0A835PF98</accession>
<dbReference type="InterPro" id="IPR009686">
    <property type="entry name" value="Senescence/spartin_C"/>
</dbReference>
<dbReference type="Proteomes" id="UP000639772">
    <property type="component" value="Unassembled WGS sequence"/>
</dbReference>
<dbReference type="GO" id="GO:0005886">
    <property type="term" value="C:plasma membrane"/>
    <property type="evidence" value="ECO:0007669"/>
    <property type="project" value="TreeGrafter"/>
</dbReference>
<dbReference type="OrthoDB" id="1719420at2759"/>
<comment type="caution">
    <text evidence="3">The sequence shown here is derived from an EMBL/GenBank/DDBJ whole genome shotgun (WGS) entry which is preliminary data.</text>
</comment>
<gene>
    <name evidence="3" type="ORF">HPP92_026277</name>
</gene>
<evidence type="ECO:0000256" key="1">
    <source>
        <dbReference type="SAM" id="MobiDB-lite"/>
    </source>
</evidence>
<evidence type="ECO:0000313" key="3">
    <source>
        <dbReference type="EMBL" id="KAG0451320.1"/>
    </source>
</evidence>
<dbReference type="Pfam" id="PF06911">
    <property type="entry name" value="Senescence"/>
    <property type="match status" value="1"/>
</dbReference>
<dbReference type="EMBL" id="JADCNM010000065">
    <property type="protein sequence ID" value="KAG0451320.1"/>
    <property type="molecule type" value="Genomic_DNA"/>
</dbReference>
<dbReference type="AlphaFoldDB" id="A0A835PF98"/>
<protein>
    <recommendedName>
        <fullName evidence="2">Senescence domain-containing protein</fullName>
    </recommendedName>
</protein>
<name>A0A835PF98_VANPL</name>
<proteinExistence type="predicted"/>
<evidence type="ECO:0000259" key="2">
    <source>
        <dbReference type="Pfam" id="PF06911"/>
    </source>
</evidence>